<organism evidence="2">
    <name type="scientific">Siphoviridae sp. ctaLC6</name>
    <dbReference type="NCBI Taxonomy" id="2826387"/>
    <lineage>
        <taxon>Viruses</taxon>
        <taxon>Duplodnaviria</taxon>
        <taxon>Heunggongvirae</taxon>
        <taxon>Uroviricota</taxon>
        <taxon>Caudoviricetes</taxon>
    </lineage>
</organism>
<protein>
    <submittedName>
        <fullName evidence="2">ATPase</fullName>
    </submittedName>
</protein>
<keyword evidence="1" id="KW-1133">Transmembrane helix</keyword>
<reference evidence="2" key="1">
    <citation type="journal article" date="2021" name="Proc. Natl. Acad. Sci. U.S.A.">
        <title>A Catalog of Tens of Thousands of Viruses from Human Metagenomes Reveals Hidden Associations with Chronic Diseases.</title>
        <authorList>
            <person name="Tisza M.J."/>
            <person name="Buck C.B."/>
        </authorList>
    </citation>
    <scope>NUCLEOTIDE SEQUENCE</scope>
    <source>
        <strain evidence="2">CtaLC6</strain>
    </source>
</reference>
<proteinExistence type="predicted"/>
<accession>A0A8S5MPN7</accession>
<dbReference type="EMBL" id="BK014957">
    <property type="protein sequence ID" value="DAD84281.1"/>
    <property type="molecule type" value="Genomic_DNA"/>
</dbReference>
<evidence type="ECO:0000256" key="1">
    <source>
        <dbReference type="SAM" id="Phobius"/>
    </source>
</evidence>
<feature type="transmembrane region" description="Helical" evidence="1">
    <location>
        <begin position="6"/>
        <end position="27"/>
    </location>
</feature>
<name>A0A8S5MPN7_9CAUD</name>
<keyword evidence="1" id="KW-0472">Membrane</keyword>
<sequence length="33" mass="3791">MFGFYIVLTLAVLYVAFMGGVIGYLIGKYWKKK</sequence>
<keyword evidence="1" id="KW-0812">Transmembrane</keyword>
<evidence type="ECO:0000313" key="2">
    <source>
        <dbReference type="EMBL" id="DAD84281.1"/>
    </source>
</evidence>